<dbReference type="WBParaSite" id="PDA_v2.g26610.t1">
    <property type="protein sequence ID" value="PDA_v2.g26610.t1"/>
    <property type="gene ID" value="PDA_v2.g26610"/>
</dbReference>
<accession>A0A914QH48</accession>
<evidence type="ECO:0000313" key="1">
    <source>
        <dbReference type="Proteomes" id="UP000887578"/>
    </source>
</evidence>
<dbReference type="Proteomes" id="UP000887578">
    <property type="component" value="Unplaced"/>
</dbReference>
<proteinExistence type="predicted"/>
<dbReference type="GO" id="GO:1990456">
    <property type="term" value="P:mitochondrion-endoplasmic reticulum membrane tethering"/>
    <property type="evidence" value="ECO:0007669"/>
    <property type="project" value="InterPro"/>
</dbReference>
<reference evidence="2" key="1">
    <citation type="submission" date="2022-11" db="UniProtKB">
        <authorList>
            <consortium name="WormBaseParasite"/>
        </authorList>
    </citation>
    <scope>IDENTIFICATION</scope>
</reference>
<name>A0A914QH48_9BILA</name>
<sequence>MDKKVSSRSTKAVHLDSNVLWGQSLHFTLDKKETKYLNITVQARTPLPKDNVSQISQSDFDNLRPTLLGSVSIFVPQLIADCQLTISNCHREVFALRPPTTINLESFGEISKHAGFDPRLCYGDIKLGFRHFPNGLPESLLQTDNDSINKQVFSIVFNNN</sequence>
<protein>
    <submittedName>
        <fullName evidence="2">Uncharacterized protein</fullName>
    </submittedName>
</protein>
<dbReference type="PANTHER" id="PTHR21519">
    <property type="entry name" value="PDZ DOMAIN-CONTAINING PROTEIN 8"/>
    <property type="match status" value="1"/>
</dbReference>
<dbReference type="GO" id="GO:0051560">
    <property type="term" value="P:mitochondrial calcium ion homeostasis"/>
    <property type="evidence" value="ECO:0007669"/>
    <property type="project" value="InterPro"/>
</dbReference>
<evidence type="ECO:0000313" key="2">
    <source>
        <dbReference type="WBParaSite" id="PDA_v2.g26610.t1"/>
    </source>
</evidence>
<dbReference type="InterPro" id="IPR039275">
    <property type="entry name" value="PDZD8"/>
</dbReference>
<dbReference type="AlphaFoldDB" id="A0A914QH48"/>
<dbReference type="GO" id="GO:0044233">
    <property type="term" value="C:mitochondria-associated endoplasmic reticulum membrane contact site"/>
    <property type="evidence" value="ECO:0007669"/>
    <property type="project" value="InterPro"/>
</dbReference>
<organism evidence="1 2">
    <name type="scientific">Panagrolaimus davidi</name>
    <dbReference type="NCBI Taxonomy" id="227884"/>
    <lineage>
        <taxon>Eukaryota</taxon>
        <taxon>Metazoa</taxon>
        <taxon>Ecdysozoa</taxon>
        <taxon>Nematoda</taxon>
        <taxon>Chromadorea</taxon>
        <taxon>Rhabditida</taxon>
        <taxon>Tylenchina</taxon>
        <taxon>Panagrolaimomorpha</taxon>
        <taxon>Panagrolaimoidea</taxon>
        <taxon>Panagrolaimidae</taxon>
        <taxon>Panagrolaimus</taxon>
    </lineage>
</organism>
<keyword evidence="1" id="KW-1185">Reference proteome</keyword>
<dbReference type="GO" id="GO:0005739">
    <property type="term" value="C:mitochondrion"/>
    <property type="evidence" value="ECO:0007669"/>
    <property type="project" value="GOC"/>
</dbReference>
<dbReference type="PANTHER" id="PTHR21519:SF1">
    <property type="entry name" value="PDZ DOMAIN-CONTAINING PROTEIN 8"/>
    <property type="match status" value="1"/>
</dbReference>